<dbReference type="PANTHER" id="PTHR30161:SF1">
    <property type="entry name" value="FLAGELLAR BIOSYNTHESIS PROTEIN FLHA-RELATED"/>
    <property type="match status" value="1"/>
</dbReference>
<name>A0A938BR16_UNCEI</name>
<keyword evidence="3" id="KW-1003">Cell membrane</keyword>
<comment type="caution">
    <text evidence="7">The sequence shown here is derived from an EMBL/GenBank/DDBJ whole genome shotgun (WGS) entry which is preliminary data.</text>
</comment>
<sequence length="283" mass="30419">IKLRGEEIGRGELHSGQLLAMGPGAPQAGLQGLAVREPVFGLPALWISADQRAEAEAAGLTVVEPAAIVATHLTELVGRHAGELLTRQDVQALLDQVKTTHPALVQELVPNLLTLSGVQQVLKRLLREQVSIRDMVTILEALADLVPAVKDLDVLVERTREALARTLIRPYRSPQGDLSVVTLDPLLEQSLIDAVAPGQEGRQRLVLDPARTQTLVDSISEAVQRALAVAQHPILICSQYLRPHLREFVARFIPQAVVLSYPEVTGAAVVQTVATVRSAAVAA</sequence>
<dbReference type="Gene3D" id="3.40.50.12790">
    <property type="entry name" value="FHIPEP family, domain 4"/>
    <property type="match status" value="1"/>
</dbReference>
<dbReference type="PANTHER" id="PTHR30161">
    <property type="entry name" value="FLAGELLAR EXPORT PROTEIN, MEMBRANE FLHA SUBUNIT-RELATED"/>
    <property type="match status" value="1"/>
</dbReference>
<feature type="non-terminal residue" evidence="7">
    <location>
        <position position="1"/>
    </location>
</feature>
<dbReference type="Pfam" id="PF00771">
    <property type="entry name" value="FHIPEP"/>
    <property type="match status" value="1"/>
</dbReference>
<dbReference type="InterPro" id="IPR042194">
    <property type="entry name" value="FHIPEP_1"/>
</dbReference>
<dbReference type="GO" id="GO:0044780">
    <property type="term" value="P:bacterial-type flagellum assembly"/>
    <property type="evidence" value="ECO:0007669"/>
    <property type="project" value="TreeGrafter"/>
</dbReference>
<evidence type="ECO:0000256" key="5">
    <source>
        <dbReference type="ARBA" id="ARBA00022989"/>
    </source>
</evidence>
<keyword evidence="5" id="KW-1133">Transmembrane helix</keyword>
<dbReference type="Gene3D" id="3.40.30.60">
    <property type="entry name" value="FHIPEP family, domain 1"/>
    <property type="match status" value="1"/>
</dbReference>
<reference evidence="7" key="1">
    <citation type="submission" date="2019-03" db="EMBL/GenBank/DDBJ databases">
        <title>Lake Tanganyika Metagenome-Assembled Genomes (MAGs).</title>
        <authorList>
            <person name="Tran P."/>
        </authorList>
    </citation>
    <scope>NUCLEOTIDE SEQUENCE</scope>
    <source>
        <strain evidence="7">M_DeepCast_400m_m2_100</strain>
    </source>
</reference>
<evidence type="ECO:0000256" key="2">
    <source>
        <dbReference type="ARBA" id="ARBA00008835"/>
    </source>
</evidence>
<keyword evidence="4" id="KW-0812">Transmembrane</keyword>
<evidence type="ECO:0000256" key="4">
    <source>
        <dbReference type="ARBA" id="ARBA00022692"/>
    </source>
</evidence>
<organism evidence="7 8">
    <name type="scientific">Eiseniibacteriota bacterium</name>
    <dbReference type="NCBI Taxonomy" id="2212470"/>
    <lineage>
        <taxon>Bacteria</taxon>
        <taxon>Candidatus Eiseniibacteriota</taxon>
    </lineage>
</organism>
<evidence type="ECO:0000313" key="7">
    <source>
        <dbReference type="EMBL" id="MBM3317807.1"/>
    </source>
</evidence>
<dbReference type="InterPro" id="IPR042196">
    <property type="entry name" value="FHIPEP_4"/>
</dbReference>
<comment type="similarity">
    <text evidence="2">Belongs to the FHIPEP (flagella/HR/invasion proteins export pore) family.</text>
</comment>
<dbReference type="EMBL" id="VGIY01000192">
    <property type="protein sequence ID" value="MBM3317807.1"/>
    <property type="molecule type" value="Genomic_DNA"/>
</dbReference>
<proteinExistence type="inferred from homology"/>
<dbReference type="AlphaFoldDB" id="A0A938BR16"/>
<evidence type="ECO:0000256" key="3">
    <source>
        <dbReference type="ARBA" id="ARBA00022475"/>
    </source>
</evidence>
<evidence type="ECO:0000256" key="6">
    <source>
        <dbReference type="ARBA" id="ARBA00023136"/>
    </source>
</evidence>
<dbReference type="GO" id="GO:0005886">
    <property type="term" value="C:plasma membrane"/>
    <property type="evidence" value="ECO:0007669"/>
    <property type="project" value="UniProtKB-SubCell"/>
</dbReference>
<dbReference type="Gene3D" id="1.10.8.540">
    <property type="entry name" value="FHIPEP family, domain 3"/>
    <property type="match status" value="1"/>
</dbReference>
<protein>
    <submittedName>
        <fullName evidence="7">FHIPEP family type III secretion protein</fullName>
    </submittedName>
</protein>
<evidence type="ECO:0000313" key="8">
    <source>
        <dbReference type="Proteomes" id="UP000748308"/>
    </source>
</evidence>
<comment type="subcellular location">
    <subcellularLocation>
        <location evidence="1">Cell membrane</location>
        <topology evidence="1">Multi-pass membrane protein</topology>
    </subcellularLocation>
</comment>
<keyword evidence="6" id="KW-0472">Membrane</keyword>
<evidence type="ECO:0000256" key="1">
    <source>
        <dbReference type="ARBA" id="ARBA00004651"/>
    </source>
</evidence>
<accession>A0A938BR16</accession>
<dbReference type="InterPro" id="IPR042193">
    <property type="entry name" value="FHIPEP_3"/>
</dbReference>
<gene>
    <name evidence="7" type="ORF">FJY75_08125</name>
</gene>
<dbReference type="GO" id="GO:0009306">
    <property type="term" value="P:protein secretion"/>
    <property type="evidence" value="ECO:0007669"/>
    <property type="project" value="InterPro"/>
</dbReference>
<dbReference type="InterPro" id="IPR001712">
    <property type="entry name" value="T3SS_FHIPEP"/>
</dbReference>
<dbReference type="Proteomes" id="UP000748308">
    <property type="component" value="Unassembled WGS sequence"/>
</dbReference>